<comment type="caution">
    <text evidence="2">The sequence shown here is derived from an EMBL/GenBank/DDBJ whole genome shotgun (WGS) entry which is preliminary data.</text>
</comment>
<keyword evidence="3" id="KW-1185">Reference proteome</keyword>
<organism evidence="2 3">
    <name type="scientific">Sphingomonas mucosissima</name>
    <dbReference type="NCBI Taxonomy" id="370959"/>
    <lineage>
        <taxon>Bacteria</taxon>
        <taxon>Pseudomonadati</taxon>
        <taxon>Pseudomonadota</taxon>
        <taxon>Alphaproteobacteria</taxon>
        <taxon>Sphingomonadales</taxon>
        <taxon>Sphingomonadaceae</taxon>
        <taxon>Sphingomonas</taxon>
    </lineage>
</organism>
<reference evidence="2 3" key="1">
    <citation type="submission" date="2017-03" db="EMBL/GenBank/DDBJ databases">
        <title>Genome sequence of Sphingomonas mucosissima DSM 17494.</title>
        <authorList>
            <person name="Poehlein A."/>
            <person name="Wuebbeler J.H."/>
            <person name="Steinbuechel A."/>
            <person name="Daniel R."/>
        </authorList>
    </citation>
    <scope>NUCLEOTIDE SEQUENCE [LARGE SCALE GENOMIC DNA]</scope>
    <source>
        <strain evidence="2 3">DSM 17494</strain>
    </source>
</reference>
<evidence type="ECO:0000313" key="2">
    <source>
        <dbReference type="EMBL" id="OWK28245.1"/>
    </source>
</evidence>
<protein>
    <submittedName>
        <fullName evidence="2">Uncharacterized protein</fullName>
    </submittedName>
</protein>
<dbReference type="RefSeq" id="WP_088334967.1">
    <property type="nucleotide sequence ID" value="NZ_NBBJ01000006.1"/>
</dbReference>
<evidence type="ECO:0000313" key="3">
    <source>
        <dbReference type="Proteomes" id="UP000197783"/>
    </source>
</evidence>
<sequence length="92" mass="9673">MRKLITTAALLTALAPLAAQAEAQKSFQHENQTYVYTTSEGRGGATVITGRRVGGDRFRLVLNGQRVTGTVGGTPVAFQAPQEGSVQVLTAN</sequence>
<dbReference type="EMBL" id="NBBJ01000006">
    <property type="protein sequence ID" value="OWK28245.1"/>
    <property type="molecule type" value="Genomic_DNA"/>
</dbReference>
<accession>A0A245ZES7</accession>
<name>A0A245ZES7_9SPHN</name>
<feature type="chain" id="PRO_5012512489" evidence="1">
    <location>
        <begin position="22"/>
        <end position="92"/>
    </location>
</feature>
<dbReference type="Proteomes" id="UP000197783">
    <property type="component" value="Unassembled WGS sequence"/>
</dbReference>
<proteinExistence type="predicted"/>
<dbReference type="AlphaFoldDB" id="A0A245ZES7"/>
<evidence type="ECO:0000256" key="1">
    <source>
        <dbReference type="SAM" id="SignalP"/>
    </source>
</evidence>
<feature type="signal peptide" evidence="1">
    <location>
        <begin position="1"/>
        <end position="21"/>
    </location>
</feature>
<gene>
    <name evidence="2" type="ORF">SPMU_31010</name>
</gene>
<keyword evidence="1" id="KW-0732">Signal</keyword>
<dbReference type="OrthoDB" id="7433354at2"/>